<comment type="similarity">
    <text evidence="2">Belongs to the resistance-nodulation-cell division (RND) (TC 2.A.6) family.</text>
</comment>
<feature type="transmembrane region" description="Helical" evidence="9">
    <location>
        <begin position="369"/>
        <end position="390"/>
    </location>
</feature>
<comment type="subcellular location">
    <subcellularLocation>
        <location evidence="1">Cell inner membrane</location>
        <topology evidence="1">Multi-pass membrane protein</topology>
    </subcellularLocation>
</comment>
<feature type="transmembrane region" description="Helical" evidence="9">
    <location>
        <begin position="440"/>
        <end position="460"/>
    </location>
</feature>
<dbReference type="PANTHER" id="PTHR32063:SF11">
    <property type="entry name" value="CATION OR DRUG EFFLUX SYSTEM PROTEIN"/>
    <property type="match status" value="1"/>
</dbReference>
<feature type="domain" description="SSD" evidence="10">
    <location>
        <begin position="368"/>
        <end position="497"/>
    </location>
</feature>
<dbReference type="EMBL" id="CP022515">
    <property type="protein sequence ID" value="ASO07501.1"/>
    <property type="molecule type" value="Genomic_DNA"/>
</dbReference>
<dbReference type="SUPFAM" id="SSF82714">
    <property type="entry name" value="Multidrug efflux transporter AcrB TolC docking domain, DN and DC subdomains"/>
    <property type="match status" value="2"/>
</dbReference>
<dbReference type="InterPro" id="IPR004764">
    <property type="entry name" value="MdtF-like"/>
</dbReference>
<dbReference type="GO" id="GO:0005886">
    <property type="term" value="C:plasma membrane"/>
    <property type="evidence" value="ECO:0007669"/>
    <property type="project" value="UniProtKB-SubCell"/>
</dbReference>
<dbReference type="InterPro" id="IPR001036">
    <property type="entry name" value="Acrflvin-R"/>
</dbReference>
<keyword evidence="7 9" id="KW-1133">Transmembrane helix</keyword>
<dbReference type="SUPFAM" id="SSF82866">
    <property type="entry name" value="Multidrug efflux transporter AcrB transmembrane domain"/>
    <property type="match status" value="2"/>
</dbReference>
<keyword evidence="8 9" id="KW-0472">Membrane</keyword>
<evidence type="ECO:0000313" key="12">
    <source>
        <dbReference type="Proteomes" id="UP000204551"/>
    </source>
</evidence>
<dbReference type="NCBIfam" id="TIGR00915">
    <property type="entry name" value="2A0602"/>
    <property type="match status" value="1"/>
</dbReference>
<keyword evidence="5" id="KW-0997">Cell inner membrane</keyword>
<dbReference type="FunFam" id="1.20.1640.10:FF:000001">
    <property type="entry name" value="Efflux pump membrane transporter"/>
    <property type="match status" value="1"/>
</dbReference>
<evidence type="ECO:0000256" key="7">
    <source>
        <dbReference type="ARBA" id="ARBA00022989"/>
    </source>
</evidence>
<dbReference type="Gene3D" id="3.30.2090.10">
    <property type="entry name" value="Multidrug efflux transporter AcrB TolC docking domain, DN and DC subdomains"/>
    <property type="match status" value="2"/>
</dbReference>
<dbReference type="Gene3D" id="1.20.1640.10">
    <property type="entry name" value="Multidrug efflux transporter AcrB transmembrane domain"/>
    <property type="match status" value="2"/>
</dbReference>
<evidence type="ECO:0000256" key="5">
    <source>
        <dbReference type="ARBA" id="ARBA00022519"/>
    </source>
</evidence>
<dbReference type="GO" id="GO:0015562">
    <property type="term" value="F:efflux transmembrane transporter activity"/>
    <property type="evidence" value="ECO:0007669"/>
    <property type="project" value="InterPro"/>
</dbReference>
<evidence type="ECO:0000256" key="3">
    <source>
        <dbReference type="ARBA" id="ARBA00022448"/>
    </source>
</evidence>
<feature type="transmembrane region" description="Helical" evidence="9">
    <location>
        <begin position="396"/>
        <end position="419"/>
    </location>
</feature>
<sequence>MKFSHIFIKRPIFAAVLSVLILIVGGLAYVSLPVSQFPDVAPPTVEVVALYPGANAKTLSETVAAPLEKEINGVEGMIYMTSQSSADGRVVLQIAFELGTDLDRAQVQVQNRVAIAEPRLPESSRRLGITTKKISPDILLVVNMYSPNKTYDQTYMGNYATLQLKDQLARIKGIGDIQIFGAAEYAMRIWLDPDKIANLDLTAGEVVASLRAQNIQIASGTLNTLPSGNQSAFEINIQTQGKLVTTEQFENVIIKSHGDGRIVQLKDIGRVELGAQNYATKGYLGKNPAIAMPIFQQPGGNALETAAEIQAKMVELSKNFPEDLEYKIAYNPTEFIQKSVDEVYHTIFEAIILVVLVILLFLQSWRAAIIPILAIPVSLIGTFAVMQAIGFSLNNLTLFGLVLAIGIVVDDAIVVVENMERYLSKGLSPKEAAVKTMDEVGGALVAIGLVLIAVFIPTAFLEGISGQFYKQFGLTIAVATTISVFVSLTLSPAMATLLMRHEEKDHNKKTPILLKPFVFVGTAFNNFMEKISINYGKTVQKLIRTSIMVLVVYGGLVLLTGIEFNRVAKGFIPAMDQQYFITIVQLPPGSSLSRTDNVMQKVLDIALDVDGVENAVAFTGFDAASFTNASNAAAVFLPLEDFEVRRKKGLGYEALLGTLQQKLAQIDDAVVLVIPPPSVRGIGNAGGFRMMVQDRGNVGTDELLNATYALAAAANNDPILNNVFTFFNNQTPQLYLDIDRVKAEKLGLNVGDVFQSLEIYMGSAFVNEFNYLGRTFQVTAQADAPNRLTPDDISRIKVRNKNGEMVPLGTITTQQNISGPSRIPRFNLYPAASLNGNIAPGYSSGQALDRMEQLAEKILPQGISYEWTELAYQEKQTGSTAGIAFLLAVVFVFLLLAAQFESLVLPLVVIFIVPMVLLSAMIGIDLAGLDNNIMVQIGLIVLVGLASKNSILIVEFAKQLEDQGKDLKTAIMEATKLRLRPILMTAMAFILGVVPLAIATGAGAELRVSLGIAVFSGMLGVTLFGIFLTPVFYYLGRKWSAKSSSTHTIKPVPTSIEKTELT</sequence>
<feature type="transmembrane region" description="Helical" evidence="9">
    <location>
        <begin position="1010"/>
        <end position="1035"/>
    </location>
</feature>
<dbReference type="KEGG" id="aalg:AREALGSMS7_04096"/>
<dbReference type="GO" id="GO:0042910">
    <property type="term" value="F:xenobiotic transmembrane transporter activity"/>
    <property type="evidence" value="ECO:0007669"/>
    <property type="project" value="TreeGrafter"/>
</dbReference>
<evidence type="ECO:0000256" key="4">
    <source>
        <dbReference type="ARBA" id="ARBA00022475"/>
    </source>
</evidence>
<keyword evidence="3" id="KW-0813">Transport</keyword>
<keyword evidence="6 9" id="KW-0812">Transmembrane</keyword>
<feature type="transmembrane region" description="Helical" evidence="9">
    <location>
        <begin position="878"/>
        <end position="896"/>
    </location>
</feature>
<dbReference type="GO" id="GO:0009636">
    <property type="term" value="P:response to toxic substance"/>
    <property type="evidence" value="ECO:0007669"/>
    <property type="project" value="UniProtKB-ARBA"/>
</dbReference>
<evidence type="ECO:0000256" key="9">
    <source>
        <dbReference type="SAM" id="Phobius"/>
    </source>
</evidence>
<feature type="transmembrane region" description="Helical" evidence="9">
    <location>
        <begin position="977"/>
        <end position="998"/>
    </location>
</feature>
<dbReference type="SUPFAM" id="SSF82693">
    <property type="entry name" value="Multidrug efflux transporter AcrB pore domain, PN1, PN2, PC1 and PC2 subdomains"/>
    <property type="match status" value="4"/>
</dbReference>
<feature type="transmembrane region" description="Helical" evidence="9">
    <location>
        <begin position="933"/>
        <end position="956"/>
    </location>
</feature>
<protein>
    <submittedName>
        <fullName evidence="11">Efflux pump membrane transporter BepE</fullName>
    </submittedName>
</protein>
<dbReference type="InterPro" id="IPR027463">
    <property type="entry name" value="AcrB_DN_DC_subdom"/>
</dbReference>
<evidence type="ECO:0000259" key="10">
    <source>
        <dbReference type="PROSITE" id="PS50156"/>
    </source>
</evidence>
<feature type="transmembrane region" description="Helical" evidence="9">
    <location>
        <begin position="343"/>
        <end position="362"/>
    </location>
</feature>
<dbReference type="InterPro" id="IPR000731">
    <property type="entry name" value="SSD"/>
</dbReference>
<dbReference type="Gene3D" id="3.30.70.1440">
    <property type="entry name" value="Multidrug efflux transporter AcrB pore domain"/>
    <property type="match status" value="1"/>
</dbReference>
<feature type="transmembrane region" description="Helical" evidence="9">
    <location>
        <begin position="472"/>
        <end position="499"/>
    </location>
</feature>
<name>A0A221V2Y9_9FLAO</name>
<dbReference type="FunFam" id="3.30.70.1430:FF:000001">
    <property type="entry name" value="Efflux pump membrane transporter"/>
    <property type="match status" value="1"/>
</dbReference>
<dbReference type="PRINTS" id="PR00702">
    <property type="entry name" value="ACRIFLAVINRP"/>
</dbReference>
<dbReference type="RefSeq" id="WP_093979761.1">
    <property type="nucleotide sequence ID" value="NZ_CP022515.1"/>
</dbReference>
<dbReference type="PROSITE" id="PS50156">
    <property type="entry name" value="SSD"/>
    <property type="match status" value="1"/>
</dbReference>
<dbReference type="Pfam" id="PF00873">
    <property type="entry name" value="ACR_tran"/>
    <property type="match status" value="1"/>
</dbReference>
<dbReference type="Gene3D" id="3.30.70.1320">
    <property type="entry name" value="Multidrug efflux transporter AcrB pore domain like"/>
    <property type="match status" value="1"/>
</dbReference>
<feature type="transmembrane region" description="Helical" evidence="9">
    <location>
        <begin position="542"/>
        <end position="562"/>
    </location>
</feature>
<dbReference type="PANTHER" id="PTHR32063">
    <property type="match status" value="1"/>
</dbReference>
<dbReference type="NCBIfam" id="NF000282">
    <property type="entry name" value="RND_permease_1"/>
    <property type="match status" value="1"/>
</dbReference>
<dbReference type="Proteomes" id="UP000204551">
    <property type="component" value="Chromosome"/>
</dbReference>
<feature type="transmembrane region" description="Helical" evidence="9">
    <location>
        <begin position="12"/>
        <end position="32"/>
    </location>
</feature>
<keyword evidence="4" id="KW-1003">Cell membrane</keyword>
<evidence type="ECO:0000313" key="11">
    <source>
        <dbReference type="EMBL" id="ASO07501.1"/>
    </source>
</evidence>
<evidence type="ECO:0000256" key="1">
    <source>
        <dbReference type="ARBA" id="ARBA00004429"/>
    </source>
</evidence>
<reference evidence="11 12" key="1">
    <citation type="submission" date="2017-07" db="EMBL/GenBank/DDBJ databases">
        <title>Genome Sequence of Arenibacter algicola Strain SMS7 Isolated from a culture of the Diatom Skeletonema marinoi.</title>
        <authorList>
            <person name="Topel M."/>
            <person name="Pinder M.I.M."/>
            <person name="Johansson O.N."/>
            <person name="Kourtchenko O."/>
            <person name="Godhe A."/>
            <person name="Clarke A.K."/>
        </authorList>
    </citation>
    <scope>NUCLEOTIDE SEQUENCE [LARGE SCALE GENOMIC DNA]</scope>
    <source>
        <strain evidence="11 12">SMS7</strain>
    </source>
</reference>
<evidence type="ECO:0000256" key="2">
    <source>
        <dbReference type="ARBA" id="ARBA00010942"/>
    </source>
</evidence>
<evidence type="ECO:0000256" key="6">
    <source>
        <dbReference type="ARBA" id="ARBA00022692"/>
    </source>
</evidence>
<feature type="transmembrane region" description="Helical" evidence="9">
    <location>
        <begin position="903"/>
        <end position="927"/>
    </location>
</feature>
<dbReference type="AlphaFoldDB" id="A0A221V2Y9"/>
<proteinExistence type="inferred from homology"/>
<dbReference type="Gene3D" id="3.30.70.1430">
    <property type="entry name" value="Multidrug efflux transporter AcrB pore domain"/>
    <property type="match status" value="2"/>
</dbReference>
<gene>
    <name evidence="11" type="ORF">AREALGSMS7_04096</name>
</gene>
<organism evidence="11 12">
    <name type="scientific">Arenibacter algicola</name>
    <dbReference type="NCBI Taxonomy" id="616991"/>
    <lineage>
        <taxon>Bacteria</taxon>
        <taxon>Pseudomonadati</taxon>
        <taxon>Bacteroidota</taxon>
        <taxon>Flavobacteriia</taxon>
        <taxon>Flavobacteriales</taxon>
        <taxon>Flavobacteriaceae</taxon>
        <taxon>Arenibacter</taxon>
    </lineage>
</organism>
<evidence type="ECO:0000256" key="8">
    <source>
        <dbReference type="ARBA" id="ARBA00023136"/>
    </source>
</evidence>
<accession>A0A221V2Y9</accession>